<dbReference type="AlphaFoldDB" id="A0A4V0NHL5"/>
<accession>A0A4V0NHL5</accession>
<gene>
    <name evidence="1" type="ORF">SOCE836_093120</name>
</gene>
<evidence type="ECO:0000313" key="1">
    <source>
        <dbReference type="EMBL" id="AUX37092.1"/>
    </source>
</evidence>
<proteinExistence type="predicted"/>
<dbReference type="EMBL" id="CP012672">
    <property type="protein sequence ID" value="AUX37092.1"/>
    <property type="molecule type" value="Genomic_DNA"/>
</dbReference>
<dbReference type="Proteomes" id="UP000295497">
    <property type="component" value="Chromosome"/>
</dbReference>
<name>A0A4V0NHL5_SORCE</name>
<evidence type="ECO:0000313" key="2">
    <source>
        <dbReference type="Proteomes" id="UP000295497"/>
    </source>
</evidence>
<organism evidence="1 2">
    <name type="scientific">Sorangium cellulosum</name>
    <name type="common">Polyangium cellulosum</name>
    <dbReference type="NCBI Taxonomy" id="56"/>
    <lineage>
        <taxon>Bacteria</taxon>
        <taxon>Pseudomonadati</taxon>
        <taxon>Myxococcota</taxon>
        <taxon>Polyangia</taxon>
        <taxon>Polyangiales</taxon>
        <taxon>Polyangiaceae</taxon>
        <taxon>Sorangium</taxon>
    </lineage>
</organism>
<reference evidence="1 2" key="1">
    <citation type="submission" date="2015-09" db="EMBL/GenBank/DDBJ databases">
        <title>Sorangium comparison.</title>
        <authorList>
            <person name="Zaburannyi N."/>
            <person name="Bunk B."/>
            <person name="Overmann J."/>
            <person name="Mueller R."/>
        </authorList>
    </citation>
    <scope>NUCLEOTIDE SEQUENCE [LARGE SCALE GENOMIC DNA]</scope>
    <source>
        <strain evidence="1 2">So ce836</strain>
    </source>
</reference>
<protein>
    <submittedName>
        <fullName evidence="1">Uncharacterized protein</fullName>
    </submittedName>
</protein>
<sequence>MAVRFRRALQDNEAERMNDAIMWLGSGAISQGASWGNSRRLKACW</sequence>